<evidence type="ECO:0000256" key="1">
    <source>
        <dbReference type="SAM" id="SignalP"/>
    </source>
</evidence>
<sequence>MKTVTTFCVFVSLFATGCFTKASTGQRTLAQIPPALLGCFTDDYGSNYVISNNLWQHGQKARYHLLQYNKVGQFFIAQNDTANPTDACLYTRIDIVFFNNMEPWQWGFCLTAYNATTLQEALQTPAANKSNPRKGCNGFPFSRMKKTITN</sequence>
<proteinExistence type="predicted"/>
<feature type="signal peptide" evidence="1">
    <location>
        <begin position="1"/>
        <end position="17"/>
    </location>
</feature>
<accession>A0A6I6GTH3</accession>
<keyword evidence="3" id="KW-1185">Reference proteome</keyword>
<organism evidence="2 3">
    <name type="scientific">Phnomibacter ginsenosidimutans</name>
    <dbReference type="NCBI Taxonomy" id="2676868"/>
    <lineage>
        <taxon>Bacteria</taxon>
        <taxon>Pseudomonadati</taxon>
        <taxon>Bacteroidota</taxon>
        <taxon>Chitinophagia</taxon>
        <taxon>Chitinophagales</taxon>
        <taxon>Chitinophagaceae</taxon>
        <taxon>Phnomibacter</taxon>
    </lineage>
</organism>
<evidence type="ECO:0000313" key="3">
    <source>
        <dbReference type="Proteomes" id="UP000426027"/>
    </source>
</evidence>
<evidence type="ECO:0000313" key="2">
    <source>
        <dbReference type="EMBL" id="QGW28419.1"/>
    </source>
</evidence>
<reference evidence="2 3" key="1">
    <citation type="submission" date="2019-11" db="EMBL/GenBank/DDBJ databases">
        <authorList>
            <person name="Im W.T."/>
        </authorList>
    </citation>
    <scope>NUCLEOTIDE SEQUENCE [LARGE SCALE GENOMIC DNA]</scope>
    <source>
        <strain evidence="2 3">SB-02</strain>
    </source>
</reference>
<dbReference type="PROSITE" id="PS51257">
    <property type="entry name" value="PROKAR_LIPOPROTEIN"/>
    <property type="match status" value="1"/>
</dbReference>
<protein>
    <recommendedName>
        <fullName evidence="4">Lipoprotein</fullName>
    </recommendedName>
</protein>
<dbReference type="Proteomes" id="UP000426027">
    <property type="component" value="Chromosome"/>
</dbReference>
<gene>
    <name evidence="2" type="ORF">GLV81_10205</name>
</gene>
<evidence type="ECO:0008006" key="4">
    <source>
        <dbReference type="Google" id="ProtNLM"/>
    </source>
</evidence>
<name>A0A6I6GTH3_9BACT</name>
<feature type="chain" id="PRO_5026126592" description="Lipoprotein" evidence="1">
    <location>
        <begin position="18"/>
        <end position="150"/>
    </location>
</feature>
<keyword evidence="1" id="KW-0732">Signal</keyword>
<dbReference type="RefSeq" id="WP_157478775.1">
    <property type="nucleotide sequence ID" value="NZ_CP046566.1"/>
</dbReference>
<dbReference type="KEGG" id="fls:GLV81_10205"/>
<dbReference type="AlphaFoldDB" id="A0A6I6GTH3"/>
<dbReference type="EMBL" id="CP046566">
    <property type="protein sequence ID" value="QGW28419.1"/>
    <property type="molecule type" value="Genomic_DNA"/>
</dbReference>